<dbReference type="EMBL" id="BLKW01000004">
    <property type="protein sequence ID" value="GFG75904.1"/>
    <property type="molecule type" value="Genomic_DNA"/>
</dbReference>
<organism evidence="1 2">
    <name type="scientific">Mycobacterium botniense</name>
    <dbReference type="NCBI Taxonomy" id="84962"/>
    <lineage>
        <taxon>Bacteria</taxon>
        <taxon>Bacillati</taxon>
        <taxon>Actinomycetota</taxon>
        <taxon>Actinomycetes</taxon>
        <taxon>Mycobacteriales</taxon>
        <taxon>Mycobacteriaceae</taxon>
        <taxon>Mycobacterium</taxon>
    </lineage>
</organism>
<proteinExistence type="predicted"/>
<protein>
    <submittedName>
        <fullName evidence="1">Uncharacterized protein</fullName>
    </submittedName>
</protein>
<dbReference type="RefSeq" id="WP_163758896.1">
    <property type="nucleotide sequence ID" value="NZ_BLKW01000004.1"/>
</dbReference>
<evidence type="ECO:0000313" key="1">
    <source>
        <dbReference type="EMBL" id="GFG75904.1"/>
    </source>
</evidence>
<evidence type="ECO:0000313" key="2">
    <source>
        <dbReference type="Proteomes" id="UP000465361"/>
    </source>
</evidence>
<gene>
    <name evidence="1" type="ORF">MBOT_32690</name>
</gene>
<name>A0A7I9Y1J1_9MYCO</name>
<dbReference type="AlphaFoldDB" id="A0A7I9Y1J1"/>
<keyword evidence="2" id="KW-1185">Reference proteome</keyword>
<comment type="caution">
    <text evidence="1">The sequence shown here is derived from an EMBL/GenBank/DDBJ whole genome shotgun (WGS) entry which is preliminary data.</text>
</comment>
<accession>A0A7I9Y1J1</accession>
<reference evidence="1 2" key="1">
    <citation type="journal article" date="2019" name="Emerg. Microbes Infect.">
        <title>Comprehensive subspecies identification of 175 nontuberculous mycobacteria species based on 7547 genomic profiles.</title>
        <authorList>
            <person name="Matsumoto Y."/>
            <person name="Kinjo T."/>
            <person name="Motooka D."/>
            <person name="Nabeya D."/>
            <person name="Jung N."/>
            <person name="Uechi K."/>
            <person name="Horii T."/>
            <person name="Iida T."/>
            <person name="Fujita J."/>
            <person name="Nakamura S."/>
        </authorList>
    </citation>
    <scope>NUCLEOTIDE SEQUENCE [LARGE SCALE GENOMIC DNA]</scope>
    <source>
        <strain evidence="1 2">JCM 17322</strain>
    </source>
</reference>
<dbReference type="Proteomes" id="UP000465361">
    <property type="component" value="Unassembled WGS sequence"/>
</dbReference>
<sequence>MMFVARGRLGPFGVDGEPITDTEGTVAVRTVLHDQRSDDHATTVGSYRFRPSR</sequence>